<evidence type="ECO:0000256" key="2">
    <source>
        <dbReference type="ARBA" id="ARBA00022723"/>
    </source>
</evidence>
<sequence length="194" mass="20852">MESANDLPKPKLITGGCLCGALRYRVDFPHDHDFVQNTGTCQCTQCRRNSGSLALICLQIPKASFKWFSPSTASSGEELAPFDKPPSSLRSYSATPGIQRGFCATCGGFLFWMEDGGPVEISVGNIDPIFLVGPSDDPEVGQVDIDGNHIPSEGYGALLAGGYGTHYWPWNEIKGVTDDLAILGVGRGERIKPK</sequence>
<reference evidence="6 7" key="1">
    <citation type="submission" date="2015-09" db="EMBL/GenBank/DDBJ databases">
        <title>Host preference determinants of Valsa canker pathogens revealed by comparative genomics.</title>
        <authorList>
            <person name="Yin Z."/>
            <person name="Huang L."/>
        </authorList>
    </citation>
    <scope>NUCLEOTIDE SEQUENCE [LARGE SCALE GENOMIC DNA]</scope>
    <source>
        <strain evidence="6 7">03-1</strain>
    </source>
</reference>
<keyword evidence="7" id="KW-1185">Reference proteome</keyword>
<dbReference type="OrthoDB" id="6329284at2759"/>
<dbReference type="EMBL" id="LKEA01000010">
    <property type="protein sequence ID" value="ROW06489.1"/>
    <property type="molecule type" value="Genomic_DNA"/>
</dbReference>
<dbReference type="Pfam" id="PF04828">
    <property type="entry name" value="GFA"/>
    <property type="match status" value="1"/>
</dbReference>
<dbReference type="GO" id="GO:0046872">
    <property type="term" value="F:metal ion binding"/>
    <property type="evidence" value="ECO:0007669"/>
    <property type="project" value="UniProtKB-KW"/>
</dbReference>
<evidence type="ECO:0000259" key="5">
    <source>
        <dbReference type="PROSITE" id="PS51891"/>
    </source>
</evidence>
<keyword evidence="3" id="KW-0862">Zinc</keyword>
<dbReference type="Proteomes" id="UP000283895">
    <property type="component" value="Unassembled WGS sequence"/>
</dbReference>
<dbReference type="SUPFAM" id="SSF51316">
    <property type="entry name" value="Mss4-like"/>
    <property type="match status" value="1"/>
</dbReference>
<comment type="caution">
    <text evidence="6">The sequence shown here is derived from an EMBL/GenBank/DDBJ whole genome shotgun (WGS) entry which is preliminary data.</text>
</comment>
<protein>
    <recommendedName>
        <fullName evidence="5">CENP-V/GFA domain-containing protein</fullName>
    </recommendedName>
</protein>
<gene>
    <name evidence="6" type="ORF">VMCG_04260</name>
</gene>
<dbReference type="AlphaFoldDB" id="A0A423WT63"/>
<name>A0A423WT63_9PEZI</name>
<evidence type="ECO:0000313" key="6">
    <source>
        <dbReference type="EMBL" id="ROW06489.1"/>
    </source>
</evidence>
<dbReference type="InterPro" id="IPR011057">
    <property type="entry name" value="Mss4-like_sf"/>
</dbReference>
<proteinExistence type="inferred from homology"/>
<dbReference type="InterPro" id="IPR006913">
    <property type="entry name" value="CENP-V/GFA"/>
</dbReference>
<dbReference type="PANTHER" id="PTHR33337">
    <property type="entry name" value="GFA DOMAIN-CONTAINING PROTEIN"/>
    <property type="match status" value="1"/>
</dbReference>
<evidence type="ECO:0000256" key="3">
    <source>
        <dbReference type="ARBA" id="ARBA00022833"/>
    </source>
</evidence>
<dbReference type="PROSITE" id="PS51891">
    <property type="entry name" value="CENP_V_GFA"/>
    <property type="match status" value="1"/>
</dbReference>
<evidence type="ECO:0000256" key="1">
    <source>
        <dbReference type="ARBA" id="ARBA00005495"/>
    </source>
</evidence>
<keyword evidence="4" id="KW-0456">Lyase</keyword>
<keyword evidence="2" id="KW-0479">Metal-binding</keyword>
<dbReference type="GO" id="GO:0016846">
    <property type="term" value="F:carbon-sulfur lyase activity"/>
    <property type="evidence" value="ECO:0007669"/>
    <property type="project" value="InterPro"/>
</dbReference>
<feature type="domain" description="CENP-V/GFA" evidence="5">
    <location>
        <begin position="13"/>
        <end position="146"/>
    </location>
</feature>
<organism evidence="6 7">
    <name type="scientific">Cytospora schulzeri</name>
    <dbReference type="NCBI Taxonomy" id="448051"/>
    <lineage>
        <taxon>Eukaryota</taxon>
        <taxon>Fungi</taxon>
        <taxon>Dikarya</taxon>
        <taxon>Ascomycota</taxon>
        <taxon>Pezizomycotina</taxon>
        <taxon>Sordariomycetes</taxon>
        <taxon>Sordariomycetidae</taxon>
        <taxon>Diaporthales</taxon>
        <taxon>Cytosporaceae</taxon>
        <taxon>Cytospora</taxon>
    </lineage>
</organism>
<dbReference type="PANTHER" id="PTHR33337:SF40">
    <property type="entry name" value="CENP-V_GFA DOMAIN-CONTAINING PROTEIN-RELATED"/>
    <property type="match status" value="1"/>
</dbReference>
<comment type="similarity">
    <text evidence="1">Belongs to the Gfa family.</text>
</comment>
<dbReference type="Gene3D" id="3.90.1590.10">
    <property type="entry name" value="glutathione-dependent formaldehyde- activating enzyme (gfa)"/>
    <property type="match status" value="1"/>
</dbReference>
<accession>A0A423WT63</accession>
<dbReference type="STRING" id="356882.A0A423WT63"/>
<evidence type="ECO:0000313" key="7">
    <source>
        <dbReference type="Proteomes" id="UP000283895"/>
    </source>
</evidence>
<evidence type="ECO:0000256" key="4">
    <source>
        <dbReference type="ARBA" id="ARBA00023239"/>
    </source>
</evidence>